<feature type="compositionally biased region" description="Polar residues" evidence="1">
    <location>
        <begin position="453"/>
        <end position="463"/>
    </location>
</feature>
<gene>
    <name evidence="2" type="primary">g8664</name>
    <name evidence="2" type="ORF">VP750_LOCUS7785</name>
</gene>
<reference evidence="2 3" key="1">
    <citation type="submission" date="2024-06" db="EMBL/GenBank/DDBJ databases">
        <authorList>
            <person name="Kraege A."/>
            <person name="Thomma B."/>
        </authorList>
    </citation>
    <scope>NUCLEOTIDE SEQUENCE [LARGE SCALE GENOMIC DNA]</scope>
</reference>
<evidence type="ECO:0000313" key="2">
    <source>
        <dbReference type="EMBL" id="CAL5225879.1"/>
    </source>
</evidence>
<sequence>MLKHSLAGSGVAPSPAVPPLKKPRCGSTEGGSTTEGATEYVEMREMASMECAGQAAEGLQIAAGTLQVSMQQAADALKVRALVDTIMARAVQQHDSGTGAPCRSTGDAMDRSDAATIATPPLPSQERLPTTEKAAADAGGTEKEEPQVPEALKNALLRKAAGMAKGKEAGHRVGASSLAAPTAAKPMDIDHPVSPHYYKEGPPTTENTEEAATDAGGTKKEEHYVPEALKNALLRKAARMAKRKEEAGQIGGASSSATPTALKPIDIDHPISPLHYYTGPDLEQDEVAFQRSQWAGIVEAIAKDTSSLEEIAASHVRTEAELEAKILNSLPPGDAKKYKQAMADAARQAQGKPGGAAHKGSKEAGHGGEAFRSATPTAPKPVGLGLVAPTASDNKEPKSEKEKVALQALAAADAMKARANSGEIISTVLLWELQQKGARMMATLKKAGHRGGASSSATPTAQKPVNLGLAGPTTSDNEEPDLEDYNVSWKRSHLPGFMESLAKGPYSLQEAAAEHIITPAELDAIMASCLPPGDAMKLEQARADAARHAQGKPGGAAHEAKGEAGHGGEASRSANPTAPKPVDLGLAGPTNEKERLSEAARLLVDADRAGREAFQAAEDAYDKRQAAMEAKRRAQELGAEHVRDARRLRFLRDKIDEAQKAYEKLVQEEHPIKRIKQSDSKQVRVEEARQEAHKACRAVEEAWRHLRAKMVIAEEAGAKLQQELGMG</sequence>
<feature type="region of interest" description="Disordered" evidence="1">
    <location>
        <begin position="449"/>
        <end position="480"/>
    </location>
</feature>
<feature type="region of interest" description="Disordered" evidence="1">
    <location>
        <begin position="539"/>
        <end position="594"/>
    </location>
</feature>
<comment type="caution">
    <text evidence="2">The sequence shown here is derived from an EMBL/GenBank/DDBJ whole genome shotgun (WGS) entry which is preliminary data.</text>
</comment>
<name>A0ABP1G5R6_9CHLO</name>
<organism evidence="2 3">
    <name type="scientific">Coccomyxa viridis</name>
    <dbReference type="NCBI Taxonomy" id="1274662"/>
    <lineage>
        <taxon>Eukaryota</taxon>
        <taxon>Viridiplantae</taxon>
        <taxon>Chlorophyta</taxon>
        <taxon>core chlorophytes</taxon>
        <taxon>Trebouxiophyceae</taxon>
        <taxon>Trebouxiophyceae incertae sedis</taxon>
        <taxon>Coccomyxaceae</taxon>
        <taxon>Coccomyxa</taxon>
    </lineage>
</organism>
<feature type="region of interest" description="Disordered" evidence="1">
    <location>
        <begin position="93"/>
        <end position="148"/>
    </location>
</feature>
<feature type="region of interest" description="Disordered" evidence="1">
    <location>
        <begin position="346"/>
        <end position="400"/>
    </location>
</feature>
<dbReference type="Proteomes" id="UP001497392">
    <property type="component" value="Unassembled WGS sequence"/>
</dbReference>
<protein>
    <submittedName>
        <fullName evidence="2">G8664 protein</fullName>
    </submittedName>
</protein>
<dbReference type="EMBL" id="CAXHTA020000015">
    <property type="protein sequence ID" value="CAL5225879.1"/>
    <property type="molecule type" value="Genomic_DNA"/>
</dbReference>
<evidence type="ECO:0000256" key="1">
    <source>
        <dbReference type="SAM" id="MobiDB-lite"/>
    </source>
</evidence>
<evidence type="ECO:0000313" key="3">
    <source>
        <dbReference type="Proteomes" id="UP001497392"/>
    </source>
</evidence>
<feature type="region of interest" description="Disordered" evidence="1">
    <location>
        <begin position="200"/>
        <end position="219"/>
    </location>
</feature>
<feature type="region of interest" description="Disordered" evidence="1">
    <location>
        <begin position="1"/>
        <end position="35"/>
    </location>
</feature>
<accession>A0ABP1G5R6</accession>
<feature type="compositionally biased region" description="Low complexity" evidence="1">
    <location>
        <begin position="26"/>
        <end position="35"/>
    </location>
</feature>
<proteinExistence type="predicted"/>
<keyword evidence="3" id="KW-1185">Reference proteome</keyword>